<evidence type="ECO:0000256" key="1">
    <source>
        <dbReference type="ARBA" id="ARBA00007357"/>
    </source>
</evidence>
<feature type="chain" id="PRO_5041335359" description="Peptidase M13 N-terminal domain-containing protein" evidence="2">
    <location>
        <begin position="16"/>
        <end position="214"/>
    </location>
</feature>
<evidence type="ECO:0000256" key="2">
    <source>
        <dbReference type="SAM" id="SignalP"/>
    </source>
</evidence>
<gene>
    <name evidence="4" type="ORF">MSPICULIGERA_LOCUS12587</name>
</gene>
<dbReference type="InterPro" id="IPR024079">
    <property type="entry name" value="MetalloPept_cat_dom_sf"/>
</dbReference>
<comment type="caution">
    <text evidence="4">The sequence shown here is derived from an EMBL/GenBank/DDBJ whole genome shotgun (WGS) entry which is preliminary data.</text>
</comment>
<feature type="non-terminal residue" evidence="4">
    <location>
        <position position="1"/>
    </location>
</feature>
<dbReference type="Proteomes" id="UP001177023">
    <property type="component" value="Unassembled WGS sequence"/>
</dbReference>
<organism evidence="4 5">
    <name type="scientific">Mesorhabditis spiculigera</name>
    <dbReference type="NCBI Taxonomy" id="96644"/>
    <lineage>
        <taxon>Eukaryota</taxon>
        <taxon>Metazoa</taxon>
        <taxon>Ecdysozoa</taxon>
        <taxon>Nematoda</taxon>
        <taxon>Chromadorea</taxon>
        <taxon>Rhabditida</taxon>
        <taxon>Rhabditina</taxon>
        <taxon>Rhabditomorpha</taxon>
        <taxon>Rhabditoidea</taxon>
        <taxon>Rhabditidae</taxon>
        <taxon>Mesorhabditinae</taxon>
        <taxon>Mesorhabditis</taxon>
    </lineage>
</organism>
<dbReference type="InterPro" id="IPR000718">
    <property type="entry name" value="Peptidase_M13"/>
</dbReference>
<keyword evidence="5" id="KW-1185">Reference proteome</keyword>
<feature type="signal peptide" evidence="2">
    <location>
        <begin position="1"/>
        <end position="15"/>
    </location>
</feature>
<evidence type="ECO:0000313" key="4">
    <source>
        <dbReference type="EMBL" id="CAJ0574247.1"/>
    </source>
</evidence>
<evidence type="ECO:0000259" key="3">
    <source>
        <dbReference type="Pfam" id="PF05649"/>
    </source>
</evidence>
<dbReference type="InterPro" id="IPR042089">
    <property type="entry name" value="Peptidase_M13_dom_2"/>
</dbReference>
<accession>A0AA36G658</accession>
<dbReference type="AlphaFoldDB" id="A0AA36G658"/>
<dbReference type="SUPFAM" id="SSF55486">
    <property type="entry name" value="Metalloproteases ('zincins'), catalytic domain"/>
    <property type="match status" value="1"/>
</dbReference>
<feature type="domain" description="Peptidase M13 N-terminal" evidence="3">
    <location>
        <begin position="101"/>
        <end position="178"/>
    </location>
</feature>
<protein>
    <recommendedName>
        <fullName evidence="3">Peptidase M13 N-terminal domain-containing protein</fullName>
    </recommendedName>
</protein>
<dbReference type="GO" id="GO:0006508">
    <property type="term" value="P:proteolysis"/>
    <property type="evidence" value="ECO:0007669"/>
    <property type="project" value="InterPro"/>
</dbReference>
<dbReference type="InterPro" id="IPR008753">
    <property type="entry name" value="Peptidase_M13_N"/>
</dbReference>
<dbReference type="PROSITE" id="PS51885">
    <property type="entry name" value="NEPRILYSIN"/>
    <property type="match status" value="1"/>
</dbReference>
<name>A0AA36G658_9BILA</name>
<dbReference type="EMBL" id="CATQJA010002628">
    <property type="protein sequence ID" value="CAJ0574247.1"/>
    <property type="molecule type" value="Genomic_DNA"/>
</dbReference>
<dbReference type="Pfam" id="PF05649">
    <property type="entry name" value="Peptidase_M13_N"/>
    <property type="match status" value="1"/>
</dbReference>
<comment type="similarity">
    <text evidence="1">Belongs to the peptidase M13 family.</text>
</comment>
<evidence type="ECO:0000313" key="5">
    <source>
        <dbReference type="Proteomes" id="UP001177023"/>
    </source>
</evidence>
<sequence>MRQILFPVLLVLANAQSSEDASVCVTPGCTMIAAYMFDWVKFLQYYTVGRPKSSVTDGTTVQLRGALQIYKEFFDVLDAAEPLVVADFVVLQWLIRVLVSPDRDDPCVNTAIQNFDKLFEHYLATDLRSAADMKGAKKLIGPVVAAFHEILDENTWIEADTRKYMKARLDGIRIDIGYNSNALDTRMADALAEERDSPMNPAKKCRVLRIIRKH</sequence>
<reference evidence="4" key="1">
    <citation type="submission" date="2023-06" db="EMBL/GenBank/DDBJ databases">
        <authorList>
            <person name="Delattre M."/>
        </authorList>
    </citation>
    <scope>NUCLEOTIDE SEQUENCE</scope>
    <source>
        <strain evidence="4">AF72</strain>
    </source>
</reference>
<keyword evidence="2" id="KW-0732">Signal</keyword>
<proteinExistence type="inferred from homology"/>
<dbReference type="Gene3D" id="3.40.390.10">
    <property type="entry name" value="Collagenase (Catalytic Domain)"/>
    <property type="match status" value="1"/>
</dbReference>
<dbReference type="Gene3D" id="1.10.1380.10">
    <property type="entry name" value="Neutral endopeptidase , domain2"/>
    <property type="match status" value="1"/>
</dbReference>
<dbReference type="GO" id="GO:0004222">
    <property type="term" value="F:metalloendopeptidase activity"/>
    <property type="evidence" value="ECO:0007669"/>
    <property type="project" value="InterPro"/>
</dbReference>